<proteinExistence type="predicted"/>
<keyword evidence="2" id="KW-0449">Lipoprotein</keyword>
<organism evidence="2 3">
    <name type="scientific">Catenulispora subtropica</name>
    <dbReference type="NCBI Taxonomy" id="450798"/>
    <lineage>
        <taxon>Bacteria</taxon>
        <taxon>Bacillati</taxon>
        <taxon>Actinomycetota</taxon>
        <taxon>Actinomycetes</taxon>
        <taxon>Catenulisporales</taxon>
        <taxon>Catenulisporaceae</taxon>
        <taxon>Catenulispora</taxon>
    </lineage>
</organism>
<evidence type="ECO:0000256" key="1">
    <source>
        <dbReference type="SAM" id="MobiDB-lite"/>
    </source>
</evidence>
<reference evidence="2 3" key="1">
    <citation type="journal article" date="2019" name="Int. J. Syst. Evol. Microbiol.">
        <title>The Global Catalogue of Microorganisms (GCM) 10K type strain sequencing project: providing services to taxonomists for standard genome sequencing and annotation.</title>
        <authorList>
            <consortium name="The Broad Institute Genomics Platform"/>
            <consortium name="The Broad Institute Genome Sequencing Center for Infectious Disease"/>
            <person name="Wu L."/>
            <person name="Ma J."/>
        </authorList>
    </citation>
    <scope>NUCLEOTIDE SEQUENCE [LARGE SCALE GENOMIC DNA]</scope>
    <source>
        <strain evidence="2 3">JCM 16013</strain>
    </source>
</reference>
<gene>
    <name evidence="2" type="ORF">GCM10009838_35120</name>
</gene>
<dbReference type="Proteomes" id="UP001499854">
    <property type="component" value="Unassembled WGS sequence"/>
</dbReference>
<dbReference type="Gene3D" id="2.50.20.20">
    <property type="match status" value="1"/>
</dbReference>
<comment type="caution">
    <text evidence="2">The sequence shown here is derived from an EMBL/GenBank/DDBJ whole genome shotgun (WGS) entry which is preliminary data.</text>
</comment>
<feature type="region of interest" description="Disordered" evidence="1">
    <location>
        <begin position="202"/>
        <end position="222"/>
    </location>
</feature>
<name>A0ABN2RP43_9ACTN</name>
<accession>A0ABN2RP43</accession>
<dbReference type="EMBL" id="BAAAQM010000018">
    <property type="protein sequence ID" value="GAA1972478.1"/>
    <property type="molecule type" value="Genomic_DNA"/>
</dbReference>
<dbReference type="RefSeq" id="WP_344658105.1">
    <property type="nucleotide sequence ID" value="NZ_BAAAQM010000018.1"/>
</dbReference>
<protein>
    <submittedName>
        <fullName evidence="2">Lipoprotein</fullName>
    </submittedName>
</protein>
<sequence>MNRRRIAIGVSSVSGLAVIAVSAMNMFSSGGAAGGRGHSTVDLHTTPVAAVTAAGPATDRAGTAQVDSLLTMATPATPAQGKTPAQPAQTATMHGTGQYDFGRQTGKIDLTLANGGLEEVLTPGVLYMRSVPSNAATPAKPWSRVDAAKSSDGNLVSGGVTDPALEFAMLAGVQPGVKFVGQDQVRGVPVAHYQGTLDLKQAASTPTPAGAPAAAPARPAGQALPAAPAAQAVPAADVAAAKKALANAARAFTTTKVPFDAYLDEQGRLRRFVAVFSFTMPGPAKAVAQVTSATELFGFGTPVTVATPTVAPAAPTPSARPSSPSGTHK</sequence>
<keyword evidence="3" id="KW-1185">Reference proteome</keyword>
<dbReference type="SUPFAM" id="SSF89392">
    <property type="entry name" value="Prokaryotic lipoproteins and lipoprotein localization factors"/>
    <property type="match status" value="1"/>
</dbReference>
<feature type="region of interest" description="Disordered" evidence="1">
    <location>
        <begin position="307"/>
        <end position="329"/>
    </location>
</feature>
<dbReference type="InterPro" id="IPR029046">
    <property type="entry name" value="LolA/LolB/LppX"/>
</dbReference>
<evidence type="ECO:0000313" key="2">
    <source>
        <dbReference type="EMBL" id="GAA1972478.1"/>
    </source>
</evidence>
<evidence type="ECO:0000313" key="3">
    <source>
        <dbReference type="Proteomes" id="UP001499854"/>
    </source>
</evidence>